<evidence type="ECO:0000313" key="2">
    <source>
        <dbReference type="EMBL" id="KAK5894033.1"/>
    </source>
</evidence>
<reference evidence="2 3" key="1">
    <citation type="journal article" date="2023" name="Mol. Biol. Evol.">
        <title>Genomics of Secondarily Temperate Adaptation in the Only Non-Antarctic Icefish.</title>
        <authorList>
            <person name="Rivera-Colon A.G."/>
            <person name="Rayamajhi N."/>
            <person name="Minhas B.F."/>
            <person name="Madrigal G."/>
            <person name="Bilyk K.T."/>
            <person name="Yoon V."/>
            <person name="Hune M."/>
            <person name="Gregory S."/>
            <person name="Cheng C.H.C."/>
            <person name="Catchen J.M."/>
        </authorList>
    </citation>
    <scope>NUCLEOTIDE SEQUENCE [LARGE SCALE GENOMIC DNA]</scope>
    <source>
        <strain evidence="2">JC2023a</strain>
    </source>
</reference>
<comment type="caution">
    <text evidence="2">The sequence shown here is derived from an EMBL/GenBank/DDBJ whole genome shotgun (WGS) entry which is preliminary data.</text>
</comment>
<proteinExistence type="predicted"/>
<feature type="compositionally biased region" description="Polar residues" evidence="1">
    <location>
        <begin position="24"/>
        <end position="34"/>
    </location>
</feature>
<evidence type="ECO:0000313" key="3">
    <source>
        <dbReference type="Proteomes" id="UP001335648"/>
    </source>
</evidence>
<sequence>MFPSPSSLISADCPALQGEEPRRSSTAHLSSEQNRAAAADQHRGQSAECSAPWTEARCTAPCRSPDALQPCLPLPGAEETGY</sequence>
<protein>
    <submittedName>
        <fullName evidence="2">Uncharacterized protein</fullName>
    </submittedName>
</protein>
<dbReference type="Proteomes" id="UP001335648">
    <property type="component" value="Unassembled WGS sequence"/>
</dbReference>
<gene>
    <name evidence="2" type="ORF">CesoFtcFv8_010765</name>
</gene>
<feature type="region of interest" description="Disordered" evidence="1">
    <location>
        <begin position="1"/>
        <end position="49"/>
    </location>
</feature>
<dbReference type="AlphaFoldDB" id="A0AAN8C131"/>
<dbReference type="EMBL" id="JAULUE010002054">
    <property type="protein sequence ID" value="KAK5894033.1"/>
    <property type="molecule type" value="Genomic_DNA"/>
</dbReference>
<name>A0AAN8C131_9TELE</name>
<evidence type="ECO:0000256" key="1">
    <source>
        <dbReference type="SAM" id="MobiDB-lite"/>
    </source>
</evidence>
<organism evidence="2 3">
    <name type="scientific">Champsocephalus esox</name>
    <name type="common">pike icefish</name>
    <dbReference type="NCBI Taxonomy" id="159716"/>
    <lineage>
        <taxon>Eukaryota</taxon>
        <taxon>Metazoa</taxon>
        <taxon>Chordata</taxon>
        <taxon>Craniata</taxon>
        <taxon>Vertebrata</taxon>
        <taxon>Euteleostomi</taxon>
        <taxon>Actinopterygii</taxon>
        <taxon>Neopterygii</taxon>
        <taxon>Teleostei</taxon>
        <taxon>Neoteleostei</taxon>
        <taxon>Acanthomorphata</taxon>
        <taxon>Eupercaria</taxon>
        <taxon>Perciformes</taxon>
        <taxon>Notothenioidei</taxon>
        <taxon>Channichthyidae</taxon>
        <taxon>Champsocephalus</taxon>
    </lineage>
</organism>
<keyword evidence="3" id="KW-1185">Reference proteome</keyword>
<accession>A0AAN8C131</accession>